<dbReference type="RefSeq" id="WP_278044329.1">
    <property type="nucleotide sequence ID" value="NZ_SHKV01000001.1"/>
</dbReference>
<feature type="transmembrane region" description="Helical" evidence="9">
    <location>
        <begin position="540"/>
        <end position="563"/>
    </location>
</feature>
<evidence type="ECO:0000313" key="11">
    <source>
        <dbReference type="Proteomes" id="UP000292507"/>
    </source>
</evidence>
<feature type="transmembrane region" description="Helical" evidence="9">
    <location>
        <begin position="339"/>
        <end position="359"/>
    </location>
</feature>
<comment type="caution">
    <text evidence="10">The sequence shown here is derived from an EMBL/GenBank/DDBJ whole genome shotgun (WGS) entry which is preliminary data.</text>
</comment>
<dbReference type="AlphaFoldDB" id="A0A4Q7YAE6"/>
<dbReference type="EMBL" id="SHKV01000001">
    <property type="protein sequence ID" value="RZU33788.1"/>
    <property type="molecule type" value="Genomic_DNA"/>
</dbReference>
<keyword evidence="11" id="KW-1185">Reference proteome</keyword>
<evidence type="ECO:0000256" key="5">
    <source>
        <dbReference type="ARBA" id="ARBA00022984"/>
    </source>
</evidence>
<evidence type="ECO:0000256" key="4">
    <source>
        <dbReference type="ARBA" id="ARBA00022960"/>
    </source>
</evidence>
<proteinExistence type="predicted"/>
<feature type="compositionally biased region" description="Pro residues" evidence="8">
    <location>
        <begin position="34"/>
        <end position="45"/>
    </location>
</feature>
<dbReference type="InterPro" id="IPR004268">
    <property type="entry name" value="MurJ"/>
</dbReference>
<organism evidence="10 11">
    <name type="scientific">Blastococcus saxobsidens</name>
    <dbReference type="NCBI Taxonomy" id="138336"/>
    <lineage>
        <taxon>Bacteria</taxon>
        <taxon>Bacillati</taxon>
        <taxon>Actinomycetota</taxon>
        <taxon>Actinomycetes</taxon>
        <taxon>Geodermatophilales</taxon>
        <taxon>Geodermatophilaceae</taxon>
        <taxon>Blastococcus</taxon>
    </lineage>
</organism>
<feature type="transmembrane region" description="Helical" evidence="9">
    <location>
        <begin position="416"/>
        <end position="437"/>
    </location>
</feature>
<feature type="transmembrane region" description="Helical" evidence="9">
    <location>
        <begin position="506"/>
        <end position="528"/>
    </location>
</feature>
<evidence type="ECO:0000256" key="1">
    <source>
        <dbReference type="ARBA" id="ARBA00004651"/>
    </source>
</evidence>
<feature type="transmembrane region" description="Helical" evidence="9">
    <location>
        <begin position="305"/>
        <end position="327"/>
    </location>
</feature>
<reference evidence="10 11" key="1">
    <citation type="submission" date="2019-02" db="EMBL/GenBank/DDBJ databases">
        <title>Sequencing the genomes of 1000 actinobacteria strains.</title>
        <authorList>
            <person name="Klenk H.-P."/>
        </authorList>
    </citation>
    <scope>NUCLEOTIDE SEQUENCE [LARGE SCALE GENOMIC DNA]</scope>
    <source>
        <strain evidence="10 11">DSM 44509</strain>
    </source>
</reference>
<evidence type="ECO:0000256" key="7">
    <source>
        <dbReference type="ARBA" id="ARBA00023136"/>
    </source>
</evidence>
<dbReference type="GO" id="GO:0009252">
    <property type="term" value="P:peptidoglycan biosynthetic process"/>
    <property type="evidence" value="ECO:0007669"/>
    <property type="project" value="UniProtKB-KW"/>
</dbReference>
<feature type="transmembrane region" description="Helical" evidence="9">
    <location>
        <begin position="639"/>
        <end position="660"/>
    </location>
</feature>
<feature type="transmembrane region" description="Helical" evidence="9">
    <location>
        <begin position="194"/>
        <end position="217"/>
    </location>
</feature>
<sequence length="714" mass="74410">MTDRPDVSEHAGTGDPDPPPPARDDDRRPRVGRMPPPPPARPAPPRRTGRAALPPAPYLATPPRDAAVAPHPHVDEHAVGPDGRPAGEAARRSAAPPAPQAPAAPEQRDPQRPAPRPPVPPARARGAAPLPPMPPLRHRWVPAADETQVFPMPVLPPVPRAASDTDEDVEEREGAPGASRGILRAAGTMAVATLVSRITGLLRTMVLAAALGVGLLADAYATTNTLPNIVYELLLGGVLTSVIVPLLVHAQERDRDDGVGYAQRLVTMAMAGLAVMTVLAVLAAPLLTALYGLDEDPEQYRLANWLARMLLVEIIFYGLGAFAQAILNSRGVFGPPAWAPVLNNVVVIATGLVFLAASGPGVLQPRTIEPGLVWLLGIGTVLGIAVQALVLVPLLGRAGVPLRPRWGVRDTGLREAGTLGLWVIGYVAVSQVGVLVAMRIANQAQRDGGLGSTAFQFASLLFQMPYGIIGVALLTALVPRMSRAAARSDVPGVVDDLSLGTRLSALGLLPVTAVLTVLGTPLGVLAFARGNTSLEEAQAIGTALAAGAFGLLPMAVTLLQLRVFYAMKDARTPTLIQVGMVLVRVPLLLAVPAVVDPEHVVAGLMLVTSITYVAGWGIGDLALRRRLGGLRTRETFGPVLRVALVALVAGLAGWLVRIVTSDLGGQSTAGSLLQVLVGTVVIGGVAVVGLVMARVPELREPLTAVRARLGRGRS</sequence>
<feature type="compositionally biased region" description="Low complexity" evidence="8">
    <location>
        <begin position="50"/>
        <end position="63"/>
    </location>
</feature>
<feature type="transmembrane region" description="Helical" evidence="9">
    <location>
        <begin position="600"/>
        <end position="618"/>
    </location>
</feature>
<dbReference type="NCBIfam" id="TIGR01695">
    <property type="entry name" value="murJ_mviN"/>
    <property type="match status" value="1"/>
</dbReference>
<keyword evidence="6 9" id="KW-1133">Transmembrane helix</keyword>
<dbReference type="GO" id="GO:0008360">
    <property type="term" value="P:regulation of cell shape"/>
    <property type="evidence" value="ECO:0007669"/>
    <property type="project" value="UniProtKB-KW"/>
</dbReference>
<protein>
    <submittedName>
        <fullName evidence="10">Putative peptidoglycan lipid II flippase</fullName>
    </submittedName>
</protein>
<evidence type="ECO:0000256" key="2">
    <source>
        <dbReference type="ARBA" id="ARBA00022475"/>
    </source>
</evidence>
<feature type="transmembrane region" description="Helical" evidence="9">
    <location>
        <begin position="672"/>
        <end position="693"/>
    </location>
</feature>
<keyword evidence="7 9" id="KW-0472">Membrane</keyword>
<keyword evidence="4" id="KW-0133">Cell shape</keyword>
<dbReference type="GO" id="GO:0034204">
    <property type="term" value="P:lipid translocation"/>
    <property type="evidence" value="ECO:0007669"/>
    <property type="project" value="TreeGrafter"/>
</dbReference>
<evidence type="ECO:0000313" key="10">
    <source>
        <dbReference type="EMBL" id="RZU33788.1"/>
    </source>
</evidence>
<feature type="transmembrane region" description="Helical" evidence="9">
    <location>
        <begin position="457"/>
        <end position="478"/>
    </location>
</feature>
<dbReference type="Proteomes" id="UP000292507">
    <property type="component" value="Unassembled WGS sequence"/>
</dbReference>
<keyword evidence="3 9" id="KW-0812">Transmembrane</keyword>
<dbReference type="Pfam" id="PF03023">
    <property type="entry name" value="MurJ"/>
    <property type="match status" value="1"/>
</dbReference>
<evidence type="ECO:0000256" key="9">
    <source>
        <dbReference type="SAM" id="Phobius"/>
    </source>
</evidence>
<feature type="compositionally biased region" description="Pro residues" evidence="8">
    <location>
        <begin position="112"/>
        <end position="121"/>
    </location>
</feature>
<feature type="transmembrane region" description="Helical" evidence="9">
    <location>
        <begin position="371"/>
        <end position="395"/>
    </location>
</feature>
<keyword evidence="5" id="KW-0573">Peptidoglycan synthesis</keyword>
<dbReference type="PANTHER" id="PTHR47019">
    <property type="entry name" value="LIPID II FLIPPASE MURJ"/>
    <property type="match status" value="1"/>
</dbReference>
<evidence type="ECO:0000256" key="3">
    <source>
        <dbReference type="ARBA" id="ARBA00022692"/>
    </source>
</evidence>
<feature type="transmembrane region" description="Helical" evidence="9">
    <location>
        <begin position="269"/>
        <end position="293"/>
    </location>
</feature>
<dbReference type="PRINTS" id="PR01806">
    <property type="entry name" value="VIRFACTRMVIN"/>
</dbReference>
<name>A0A4Q7YAE6_9ACTN</name>
<feature type="transmembrane region" description="Helical" evidence="9">
    <location>
        <begin position="575"/>
        <end position="594"/>
    </location>
</feature>
<dbReference type="GO" id="GO:0005886">
    <property type="term" value="C:plasma membrane"/>
    <property type="evidence" value="ECO:0007669"/>
    <property type="project" value="UniProtKB-SubCell"/>
</dbReference>
<dbReference type="InterPro" id="IPR051050">
    <property type="entry name" value="Lipid_II_flippase_MurJ/MviN"/>
</dbReference>
<dbReference type="PANTHER" id="PTHR47019:SF1">
    <property type="entry name" value="LIPID II FLIPPASE MURJ"/>
    <property type="match status" value="1"/>
</dbReference>
<feature type="region of interest" description="Disordered" evidence="8">
    <location>
        <begin position="151"/>
        <end position="180"/>
    </location>
</feature>
<dbReference type="CDD" id="cd13123">
    <property type="entry name" value="MATE_MurJ_like"/>
    <property type="match status" value="1"/>
</dbReference>
<feature type="region of interest" description="Disordered" evidence="8">
    <location>
        <begin position="1"/>
        <end position="138"/>
    </location>
</feature>
<gene>
    <name evidence="10" type="ORF">BKA19_3524</name>
</gene>
<evidence type="ECO:0000256" key="6">
    <source>
        <dbReference type="ARBA" id="ARBA00022989"/>
    </source>
</evidence>
<dbReference type="GO" id="GO:0015648">
    <property type="term" value="F:lipid-linked peptidoglycan transporter activity"/>
    <property type="evidence" value="ECO:0007669"/>
    <property type="project" value="TreeGrafter"/>
</dbReference>
<keyword evidence="2" id="KW-1003">Cell membrane</keyword>
<evidence type="ECO:0000256" key="8">
    <source>
        <dbReference type="SAM" id="MobiDB-lite"/>
    </source>
</evidence>
<feature type="transmembrane region" description="Helical" evidence="9">
    <location>
        <begin position="229"/>
        <end position="248"/>
    </location>
</feature>
<accession>A0A4Q7YAE6</accession>
<feature type="compositionally biased region" description="Low complexity" evidence="8">
    <location>
        <begin position="84"/>
        <end position="95"/>
    </location>
</feature>
<comment type="subcellular location">
    <subcellularLocation>
        <location evidence="1">Cell membrane</location>
        <topology evidence="1">Multi-pass membrane protein</topology>
    </subcellularLocation>
</comment>